<dbReference type="PROSITE" id="PS00018">
    <property type="entry name" value="EF_HAND_1"/>
    <property type="match status" value="1"/>
</dbReference>
<dbReference type="EMBL" id="LN906597">
    <property type="protein sequence ID" value="CUT17684.1"/>
    <property type="molecule type" value="Genomic_DNA"/>
</dbReference>
<evidence type="ECO:0000313" key="1">
    <source>
        <dbReference type="EMBL" id="CUT17684.1"/>
    </source>
</evidence>
<dbReference type="AlphaFoldDB" id="A0A0S4M8G7"/>
<keyword evidence="2" id="KW-1185">Reference proteome</keyword>
<dbReference type="OrthoDB" id="5801564at2"/>
<name>A0A0S4M8G7_9BURK</name>
<sequence>MYNINASGNSNGVNQVGSHGLPVEIGDTRALQLEVVSCPYPITSTFSAIDTVDGFSLSNKLLLQDLCIDYEHSIDIEVISKICDDDFFQEYAVKNGYILTKHFLSVMNRHKLYFVDKINSILVSLSSSFRFFLKNLENSNKTINEICCNEVCCFFSKNAYKLVPKCINFLQSNVVPATISSIFESKVVDGDCDREMTYSEMEELFLYFVSSLEKLIMLKIMKYWHDFCNKSDSLLPLIAGPSYSNPFICASNFDGISVIKFICPASFSNKFGKYISFMAVSRIEVIMHNFIVKCNYVLKEMVRTKCSYIRDCSKAYYKFNELRYKFKVLVKEEFDKKIIEEGIEYKLSNFLKNVVIWDKQEDIEINRLLIFNRIIEHMRNLLMSTVTRDVYSIIKCFQEKFLLFKNLSVTHGENLTVVKRSLMGSRFLDAIEYRWGLRLHPEDDKLILFIRRKFSIQIRDNLTALFSDMLKSGYVLPSGRVLRNCFWVFVSDELLPIAIKSLESIIADQHEELDRVLSEARIANFNEKDLSSYVIRGITENEKNDLILRARKIVDKRIKVSARLSWGYVVSNFSNRIVYSYKDMHQDVNGIVIAERLGVKLRRVDIVAISNARKRFLPKIKTILYDKLSNIVKNRHEFDLSASINDFTWIKVSKRLLGIAKSEVRHIIEDEMEELEEIIFRSRVVVDCKVDRDLTDEEIYFAMLNVVRLVFNALKSLLKKVWDDVVGSSGSDLTDDKVSNVGADSDVVCVGDNSSSLNGSGGMEVCYNDKNGDFIVKICYEDDFAISYVKKRFLCEINNRISKKYREIMRKEFGFIGGDTTISMYSWRSVSKKVLPVIKKEIDPIIENERAEISCILSNSSVYVYPLGVFGGKRLTRKLTQYEISMVLVTIMDSVSKQVIRNFSRIWNKVIKLSSVGLRDIKDEYRFEIDNIRVEFIGSLGPIVDEVVGSLSPDVMLTCLSNVIFTVSSIVLVRSHNLFNNGGFLKRLELLLSSARIVDLSGDGRFITDKEKEVVLREFMDMIDSDIEFLIRGRISKWRDLFLSSV</sequence>
<organism evidence="1 2">
    <name type="scientific">Candidatus Ichthyocystis hellenicum</name>
    <dbReference type="NCBI Taxonomy" id="1561003"/>
    <lineage>
        <taxon>Bacteria</taxon>
        <taxon>Pseudomonadati</taxon>
        <taxon>Pseudomonadota</taxon>
        <taxon>Betaproteobacteria</taxon>
        <taxon>Burkholderiales</taxon>
        <taxon>Candidatus Ichthyocystis</taxon>
    </lineage>
</organism>
<accession>A0A0S4M8G7</accession>
<protein>
    <submittedName>
        <fullName evidence="1">Putative coiled coil protein</fullName>
    </submittedName>
</protein>
<dbReference type="Proteomes" id="UP000198651">
    <property type="component" value="Chromosome I"/>
</dbReference>
<proteinExistence type="predicted"/>
<evidence type="ECO:0000313" key="2">
    <source>
        <dbReference type="Proteomes" id="UP000198651"/>
    </source>
</evidence>
<gene>
    <name evidence="1" type="ORF">Ark11_0861</name>
</gene>
<dbReference type="RefSeq" id="WP_092343526.1">
    <property type="nucleotide sequence ID" value="NZ_LN906597.1"/>
</dbReference>
<dbReference type="InterPro" id="IPR018247">
    <property type="entry name" value="EF_Hand_1_Ca_BS"/>
</dbReference>
<reference evidence="2" key="1">
    <citation type="submission" date="2015-11" db="EMBL/GenBank/DDBJ databases">
        <authorList>
            <person name="Seth-Smith H.M.B."/>
        </authorList>
    </citation>
    <scope>NUCLEOTIDE SEQUENCE [LARGE SCALE GENOMIC DNA]</scope>
    <source>
        <strain evidence="2">2013Ark11</strain>
    </source>
</reference>